<dbReference type="PANTHER" id="PTHR33420">
    <property type="entry name" value="FIMBRIAL SUBUNIT ELFA-RELATED"/>
    <property type="match status" value="1"/>
</dbReference>
<name>A0A9X9G0N1_9GAMM</name>
<proteinExistence type="predicted"/>
<comment type="caution">
    <text evidence="1">The sequence shown here is derived from an EMBL/GenBank/DDBJ whole genome shotgun (WGS) entry which is preliminary data.</text>
</comment>
<accession>A0A9X9G0N1</accession>
<evidence type="ECO:0000313" key="1">
    <source>
        <dbReference type="EMBL" id="TXE23546.1"/>
    </source>
</evidence>
<dbReference type="InterPro" id="IPR050263">
    <property type="entry name" value="Bact_Fimbrial_Adh_Pro"/>
</dbReference>
<dbReference type="Proteomes" id="UP000321307">
    <property type="component" value="Unassembled WGS sequence"/>
</dbReference>
<dbReference type="Pfam" id="PF00419">
    <property type="entry name" value="Fimbrial"/>
    <property type="match status" value="1"/>
</dbReference>
<dbReference type="RefSeq" id="WP_042785628.1">
    <property type="nucleotide sequence ID" value="NZ_CP060276.1"/>
</dbReference>
<dbReference type="GO" id="GO:0009289">
    <property type="term" value="C:pilus"/>
    <property type="evidence" value="ECO:0007669"/>
    <property type="project" value="InterPro"/>
</dbReference>
<organism evidence="1 2">
    <name type="scientific">Serratia ureilytica</name>
    <dbReference type="NCBI Taxonomy" id="300181"/>
    <lineage>
        <taxon>Bacteria</taxon>
        <taxon>Pseudomonadati</taxon>
        <taxon>Pseudomonadota</taxon>
        <taxon>Gammaproteobacteria</taxon>
        <taxon>Enterobacterales</taxon>
        <taxon>Yersiniaceae</taxon>
        <taxon>Serratia</taxon>
    </lineage>
</organism>
<dbReference type="SUPFAM" id="SSF49401">
    <property type="entry name" value="Bacterial adhesins"/>
    <property type="match status" value="1"/>
</dbReference>
<reference evidence="1 2" key="1">
    <citation type="submission" date="2019-07" db="EMBL/GenBank/DDBJ databases">
        <title>Serratia strains were isolated from fresh produce.</title>
        <authorList>
            <person name="Cho G.-S."/>
            <person name="Stein M."/>
            <person name="Lee W."/>
            <person name="Suh S.H."/>
            <person name="Franz C.M.A.P."/>
        </authorList>
    </citation>
    <scope>NUCLEOTIDE SEQUENCE [LARGE SCALE GENOMIC DNA]</scope>
    <source>
        <strain evidence="1 2">S17</strain>
    </source>
</reference>
<evidence type="ECO:0000313" key="2">
    <source>
        <dbReference type="Proteomes" id="UP000321307"/>
    </source>
</evidence>
<dbReference type="Gene3D" id="2.60.40.1090">
    <property type="entry name" value="Fimbrial-type adhesion domain"/>
    <property type="match status" value="1"/>
</dbReference>
<dbReference type="EMBL" id="VOUP01000049">
    <property type="protein sequence ID" value="TXE23546.1"/>
    <property type="molecule type" value="Genomic_DNA"/>
</dbReference>
<dbReference type="InterPro" id="IPR036937">
    <property type="entry name" value="Adhesion_dom_fimbrial_sf"/>
</dbReference>
<sequence>MKQGVAVMLLCASSLVGHSVQAAEEVAMHLKGTLRVPPPCRINDGGVIEVDFGQRVGINKVDGVNYRQAVNYRIQCDLPGALPWELTLTFKGNAASFDNAALQTDNGNLGIRLYRDDKPFAPNSSIKIDPANPPRLEAVPVAKAGVPLKEGAFAATATLQANYL</sequence>
<dbReference type="InterPro" id="IPR008966">
    <property type="entry name" value="Adhesion_dom_sf"/>
</dbReference>
<dbReference type="GO" id="GO:0043709">
    <property type="term" value="P:cell adhesion involved in single-species biofilm formation"/>
    <property type="evidence" value="ECO:0007669"/>
    <property type="project" value="TreeGrafter"/>
</dbReference>
<dbReference type="AlphaFoldDB" id="A0A9X9G0N1"/>
<dbReference type="PANTHER" id="PTHR33420:SF33">
    <property type="entry name" value="MINOR FIMBRIAL SUBUNIT"/>
    <property type="match status" value="1"/>
</dbReference>
<protein>
    <submittedName>
        <fullName evidence="1">Pilus assembly protein</fullName>
    </submittedName>
</protein>
<gene>
    <name evidence="1" type="ORF">FOT63_24175</name>
</gene>
<dbReference type="InterPro" id="IPR000259">
    <property type="entry name" value="Adhesion_dom_fimbrial"/>
</dbReference>